<keyword evidence="3" id="KW-1185">Reference proteome</keyword>
<gene>
    <name evidence="2" type="ORF">SanaruYs_31700</name>
</gene>
<dbReference type="EMBL" id="BHXQ01000006">
    <property type="protein sequence ID" value="GCC52930.1"/>
    <property type="molecule type" value="Genomic_DNA"/>
</dbReference>
<evidence type="ECO:0000313" key="3">
    <source>
        <dbReference type="Proteomes" id="UP000288227"/>
    </source>
</evidence>
<dbReference type="RefSeq" id="WP_127123583.1">
    <property type="nucleotide sequence ID" value="NZ_BHXQ01000006.1"/>
</dbReference>
<keyword evidence="1" id="KW-0732">Signal</keyword>
<comment type="caution">
    <text evidence="2">The sequence shown here is derived from an EMBL/GenBank/DDBJ whole genome shotgun (WGS) entry which is preliminary data.</text>
</comment>
<proteinExistence type="predicted"/>
<evidence type="ECO:0008006" key="4">
    <source>
        <dbReference type="Google" id="ProtNLM"/>
    </source>
</evidence>
<dbReference type="AlphaFoldDB" id="A0A401UDH9"/>
<evidence type="ECO:0000313" key="2">
    <source>
        <dbReference type="EMBL" id="GCC52930.1"/>
    </source>
</evidence>
<evidence type="ECO:0000256" key="1">
    <source>
        <dbReference type="SAM" id="SignalP"/>
    </source>
</evidence>
<name>A0A401UDH9_9BACT</name>
<reference evidence="2 3" key="1">
    <citation type="submission" date="2018-11" db="EMBL/GenBank/DDBJ databases">
        <title>Chryseotalea sanarue gen. nov., sp., nov., a member of the family Cytophagaceae, isolated from a brackish lake in Hamamatsu Japan.</title>
        <authorList>
            <person name="Maejima Y."/>
            <person name="Iino T."/>
            <person name="Muraguchi Y."/>
            <person name="Fukuda K."/>
            <person name="Ohkuma M."/>
            <person name="Moriuchi R."/>
            <person name="Dohra H."/>
            <person name="Kimbara K."/>
            <person name="Shintani M."/>
        </authorList>
    </citation>
    <scope>NUCLEOTIDE SEQUENCE [LARGE SCALE GENOMIC DNA]</scope>
    <source>
        <strain evidence="2 3">Ys</strain>
    </source>
</reference>
<feature type="signal peptide" evidence="1">
    <location>
        <begin position="1"/>
        <end position="18"/>
    </location>
</feature>
<accession>A0A401UDH9</accession>
<dbReference type="Proteomes" id="UP000288227">
    <property type="component" value="Unassembled WGS sequence"/>
</dbReference>
<sequence length="158" mass="16683">MKIILTIILSLFICAANAQDLPNSYVNVGLGVGMNYGGFGTKTVLGYRNSGLLVGLGLMGNGIVGYEIGGQLAIKSLYFNLGYGVSGTYQINDDPIESVKSGNFMVGYMVDLGKEKTSFIDIAIGHTIGAPTIQIGPFEEDQSGVTFALGIGMRFPNK</sequence>
<protein>
    <recommendedName>
        <fullName evidence="4">Outer membrane protein beta-barrel domain-containing protein</fullName>
    </recommendedName>
</protein>
<feature type="chain" id="PRO_5019231615" description="Outer membrane protein beta-barrel domain-containing protein" evidence="1">
    <location>
        <begin position="19"/>
        <end position="158"/>
    </location>
</feature>
<organism evidence="2 3">
    <name type="scientific">Chryseotalea sanaruensis</name>
    <dbReference type="NCBI Taxonomy" id="2482724"/>
    <lineage>
        <taxon>Bacteria</taxon>
        <taxon>Pseudomonadati</taxon>
        <taxon>Bacteroidota</taxon>
        <taxon>Cytophagia</taxon>
        <taxon>Cytophagales</taxon>
        <taxon>Chryseotaleaceae</taxon>
        <taxon>Chryseotalea</taxon>
    </lineage>
</organism>